<name>A0A1M5LH52_9GAMM</name>
<dbReference type="AlphaFoldDB" id="A0A1M5LH52"/>
<gene>
    <name evidence="1" type="primary">smg</name>
    <name evidence="2" type="ORF">SAMN04488068_0903</name>
</gene>
<evidence type="ECO:0000313" key="3">
    <source>
        <dbReference type="Proteomes" id="UP000199758"/>
    </source>
</evidence>
<dbReference type="STRING" id="490188.SAMN04488068_0903"/>
<dbReference type="PANTHER" id="PTHR38692:SF1">
    <property type="entry name" value="PROTEIN SMG"/>
    <property type="match status" value="1"/>
</dbReference>
<keyword evidence="3" id="KW-1185">Reference proteome</keyword>
<organism evidence="2 3">
    <name type="scientific">Hydrocarboniphaga daqingensis</name>
    <dbReference type="NCBI Taxonomy" id="490188"/>
    <lineage>
        <taxon>Bacteria</taxon>
        <taxon>Pseudomonadati</taxon>
        <taxon>Pseudomonadota</taxon>
        <taxon>Gammaproteobacteria</taxon>
        <taxon>Nevskiales</taxon>
        <taxon>Nevskiaceae</taxon>
        <taxon>Hydrocarboniphaga</taxon>
    </lineage>
</organism>
<dbReference type="InterPro" id="IPR007456">
    <property type="entry name" value="Smg"/>
</dbReference>
<evidence type="ECO:0000256" key="1">
    <source>
        <dbReference type="HAMAP-Rule" id="MF_00598"/>
    </source>
</evidence>
<comment type="similarity">
    <text evidence="1">Belongs to the Smg family.</text>
</comment>
<dbReference type="EMBL" id="FQWZ01000002">
    <property type="protein sequence ID" value="SHG64462.1"/>
    <property type="molecule type" value="Genomic_DNA"/>
</dbReference>
<dbReference type="HAMAP" id="MF_00598">
    <property type="entry name" value="Smg"/>
    <property type="match status" value="1"/>
</dbReference>
<protein>
    <recommendedName>
        <fullName evidence="1">Protein Smg homolog</fullName>
    </recommendedName>
</protein>
<reference evidence="2 3" key="1">
    <citation type="submission" date="2016-11" db="EMBL/GenBank/DDBJ databases">
        <authorList>
            <person name="Jaros S."/>
            <person name="Januszkiewicz K."/>
            <person name="Wedrychowicz H."/>
        </authorList>
    </citation>
    <scope>NUCLEOTIDE SEQUENCE [LARGE SCALE GENOMIC DNA]</scope>
    <source>
        <strain evidence="2 3">CGMCC 1.7049</strain>
    </source>
</reference>
<dbReference type="Pfam" id="PF04361">
    <property type="entry name" value="DUF494"/>
    <property type="match status" value="1"/>
</dbReference>
<sequence>MKETVLDVLMYLFENYQHGEFSDTDNQDTLRDELTAAGFPVEEVEHAFSWLDGLSENRQKPLHDGAGGALRSLRFYAREEVAKLSVECRGFLHNLEQLGILDSSSREVVIDRLMAFNDEIDLERVKWVCLLVLINQPGSEEAFEHMEDLVYYQGDYLH</sequence>
<dbReference type="OrthoDB" id="9788984at2"/>
<dbReference type="RefSeq" id="WP_072894578.1">
    <property type="nucleotide sequence ID" value="NZ_FQWZ01000002.1"/>
</dbReference>
<dbReference type="PANTHER" id="PTHR38692">
    <property type="entry name" value="PROTEIN SMG"/>
    <property type="match status" value="1"/>
</dbReference>
<dbReference type="Proteomes" id="UP000199758">
    <property type="component" value="Unassembled WGS sequence"/>
</dbReference>
<evidence type="ECO:0000313" key="2">
    <source>
        <dbReference type="EMBL" id="SHG64462.1"/>
    </source>
</evidence>
<accession>A0A1M5LH52</accession>
<proteinExistence type="inferred from homology"/>